<evidence type="ECO:0000256" key="6">
    <source>
        <dbReference type="ARBA" id="ARBA00022989"/>
    </source>
</evidence>
<gene>
    <name evidence="9" type="ORF">CUN51_00080</name>
</gene>
<keyword evidence="5 8" id="KW-0812">Transmembrane</keyword>
<evidence type="ECO:0008006" key="11">
    <source>
        <dbReference type="Google" id="ProtNLM"/>
    </source>
</evidence>
<sequence length="515" mass="55859">MSLTDLRRRDAFFALLALIGTLGYLLAAQLSSGLGFPLDDAWIHQTYARNLAQTGTWSFVAGVPSGGSTSPLYTLLLTVGYWLNVPYVWWSALLGAAALALTAMFGARLAERLFSGVRGVGWWTGIGLCLTWHLLWSAVSGMETALFAALIVIACEVAARQLQPDLSARARLIGGASLGMTCAALIAARPEGMLLAGMIGITTLPVLTHDRRGAAAWLIGVVASGSLCLAPYLLLNLSVSGSPLPNTFSAKQAQFAPLLARGFPVNFVAMLTPLLAGAQIALIIGASFGAAWLWRRHEPIARPFVLVPLIWSLALIVLYALRLPANYQHGRYVIPALPTFIVIGVGGTILISQTFAARRHKILARLAARSLATLCLVLFPLFALIGASVFAQDVQMINTEMVAAAHWLRENVPPEELLAVHDIGAVGFFANRPILDVAGLVTPEIVPLFYQPEAIYALMRERDVRWLMVMPDQWAWLWQSRAEVLGRYFCRIYDTGGRMGGTHIYRFEPSGKCPV</sequence>
<evidence type="ECO:0000256" key="2">
    <source>
        <dbReference type="ARBA" id="ARBA00022475"/>
    </source>
</evidence>
<feature type="transmembrane region" description="Helical" evidence="8">
    <location>
        <begin position="332"/>
        <end position="351"/>
    </location>
</feature>
<reference evidence="9 10" key="1">
    <citation type="submission" date="2017-11" db="EMBL/GenBank/DDBJ databases">
        <title>Evolution of Phototrophy in the Chloroflexi Phylum Driven by Horizontal Gene Transfer.</title>
        <authorList>
            <person name="Ward L.M."/>
            <person name="Hemp J."/>
            <person name="Shih P.M."/>
            <person name="Mcglynn S.E."/>
            <person name="Fischer W."/>
        </authorList>
    </citation>
    <scope>NUCLEOTIDE SEQUENCE [LARGE SCALE GENOMIC DNA]</scope>
    <source>
        <strain evidence="9">CP2_2F</strain>
    </source>
</reference>
<evidence type="ECO:0000256" key="1">
    <source>
        <dbReference type="ARBA" id="ARBA00004651"/>
    </source>
</evidence>
<dbReference type="GO" id="GO:0005886">
    <property type="term" value="C:plasma membrane"/>
    <property type="evidence" value="ECO:0007669"/>
    <property type="project" value="UniProtKB-SubCell"/>
</dbReference>
<keyword evidence="6 8" id="KW-1133">Transmembrane helix</keyword>
<protein>
    <recommendedName>
        <fullName evidence="11">Glycosyltransferase RgtA/B/C/D-like domain-containing protein</fullName>
    </recommendedName>
</protein>
<dbReference type="PANTHER" id="PTHR33908:SF11">
    <property type="entry name" value="MEMBRANE PROTEIN"/>
    <property type="match status" value="1"/>
</dbReference>
<feature type="transmembrane region" description="Helical" evidence="8">
    <location>
        <begin position="267"/>
        <end position="293"/>
    </location>
</feature>
<dbReference type="AlphaFoldDB" id="A0A2M8P3F5"/>
<evidence type="ECO:0000256" key="5">
    <source>
        <dbReference type="ARBA" id="ARBA00022692"/>
    </source>
</evidence>
<evidence type="ECO:0000256" key="8">
    <source>
        <dbReference type="SAM" id="Phobius"/>
    </source>
</evidence>
<keyword evidence="7 8" id="KW-0472">Membrane</keyword>
<proteinExistence type="predicted"/>
<dbReference type="Proteomes" id="UP000228921">
    <property type="component" value="Unassembled WGS sequence"/>
</dbReference>
<dbReference type="GO" id="GO:0009103">
    <property type="term" value="P:lipopolysaccharide biosynthetic process"/>
    <property type="evidence" value="ECO:0007669"/>
    <property type="project" value="UniProtKB-ARBA"/>
</dbReference>
<keyword evidence="2" id="KW-1003">Cell membrane</keyword>
<dbReference type="PANTHER" id="PTHR33908">
    <property type="entry name" value="MANNOSYLTRANSFERASE YKCB-RELATED"/>
    <property type="match status" value="1"/>
</dbReference>
<keyword evidence="4" id="KW-0808">Transferase</keyword>
<feature type="transmembrane region" description="Helical" evidence="8">
    <location>
        <begin position="215"/>
        <end position="235"/>
    </location>
</feature>
<comment type="caution">
    <text evidence="9">The sequence shown here is derived from an EMBL/GenBank/DDBJ whole genome shotgun (WGS) entry which is preliminary data.</text>
</comment>
<feature type="transmembrane region" description="Helical" evidence="8">
    <location>
        <begin position="87"/>
        <end position="107"/>
    </location>
</feature>
<dbReference type="GO" id="GO:0016763">
    <property type="term" value="F:pentosyltransferase activity"/>
    <property type="evidence" value="ECO:0007669"/>
    <property type="project" value="TreeGrafter"/>
</dbReference>
<evidence type="ECO:0000313" key="10">
    <source>
        <dbReference type="Proteomes" id="UP000228921"/>
    </source>
</evidence>
<comment type="subcellular location">
    <subcellularLocation>
        <location evidence="1">Cell membrane</location>
        <topology evidence="1">Multi-pass membrane protein</topology>
    </subcellularLocation>
</comment>
<name>A0A2M8P3F5_9CHLR</name>
<dbReference type="EMBL" id="PGTK01000001">
    <property type="protein sequence ID" value="PJF32063.1"/>
    <property type="molecule type" value="Genomic_DNA"/>
</dbReference>
<keyword evidence="3" id="KW-0328">Glycosyltransferase</keyword>
<feature type="transmembrane region" description="Helical" evidence="8">
    <location>
        <begin position="192"/>
        <end position="208"/>
    </location>
</feature>
<accession>A0A2M8P3F5</accession>
<evidence type="ECO:0000256" key="7">
    <source>
        <dbReference type="ARBA" id="ARBA00023136"/>
    </source>
</evidence>
<feature type="transmembrane region" description="Helical" evidence="8">
    <location>
        <begin position="119"/>
        <end position="139"/>
    </location>
</feature>
<evidence type="ECO:0000256" key="4">
    <source>
        <dbReference type="ARBA" id="ARBA00022679"/>
    </source>
</evidence>
<evidence type="ECO:0000313" key="9">
    <source>
        <dbReference type="EMBL" id="PJF32063.1"/>
    </source>
</evidence>
<evidence type="ECO:0000256" key="3">
    <source>
        <dbReference type="ARBA" id="ARBA00022676"/>
    </source>
</evidence>
<feature type="transmembrane region" description="Helical" evidence="8">
    <location>
        <begin position="371"/>
        <end position="391"/>
    </location>
</feature>
<feature type="transmembrane region" description="Helical" evidence="8">
    <location>
        <begin position="300"/>
        <end position="320"/>
    </location>
</feature>
<organism evidence="9 10">
    <name type="scientific">Candidatus Thermofonsia Clade 1 bacterium</name>
    <dbReference type="NCBI Taxonomy" id="2364210"/>
    <lineage>
        <taxon>Bacteria</taxon>
        <taxon>Bacillati</taxon>
        <taxon>Chloroflexota</taxon>
        <taxon>Candidatus Thermofontia</taxon>
        <taxon>Candidatus Thermofonsia Clade 1</taxon>
    </lineage>
</organism>
<dbReference type="InterPro" id="IPR050297">
    <property type="entry name" value="LipidA_mod_glycosyltrf_83"/>
</dbReference>